<sequence>MSIQLVSSTGLKIYDVTAGKRLPDWVKRHKKLRDLKKDKSFRQRIELVQDFEFPVSCQRIKFTNDGQHLIASGVYLPQIKVWDLNELSMKFERHIDSEVIDFCCLTDDWSKIAFIERDRNIEFHSRGGMYYKIRTPKIARTLQYHYPSCDLFLAGSSSDIWRLNLEEGRFLNTIETNYDAINCLSFNPYHQLLVAGCEEGGVVCIDPRTKKQLSSLNINKENESLDVTSIAQHPNGLEIAIGDSNGKIHLYDLRSSKPKLVKDHQYENSIKQIKYQNSERIFSCDKKLLKVWNSNTGETLANLETEQEINSFDIYKSTGLFCLATDDSRIKAYYAPSIGIAPNWCSFLDSLTEELEETDTTVIYDDYKFVTRQELSKLGLSHLIGTNLLKSYMHGYFIKVKLYSKAKSIAQPFLLEEMRQKQIKNTIDDQQRPRIEKKTTKNPLGVNKNVVSYQKTDQESLGKVMKDKRFERMWRDPKMKLHSGHEKFISKKPFQLDKKTLPDFEELSDELDLFENIDDDDDDDDVDEDEDYDDYSNDNDDNNDDEGGYSSPGDEMERKNRMMKKKNYGKEKVIVEEVDLEKEEQEMKEKEQKEKLRKREERLKKLQNRKKKKPKKKKQNKKRLFEIKDDKNEKGFGLFNNKNLKDAQKKRRIEKYVTLGTRINTDKSKPITQTRTVLSGREMSFVPNSVKNKNKNRNENKNRKRSKRSKKY</sequence>
<dbReference type="GO" id="GO:0032040">
    <property type="term" value="C:small-subunit processome"/>
    <property type="evidence" value="ECO:0007669"/>
    <property type="project" value="TreeGrafter"/>
</dbReference>
<accession>A0AAV7YQL4</accession>
<evidence type="ECO:0000313" key="5">
    <source>
        <dbReference type="Proteomes" id="UP001146793"/>
    </source>
</evidence>
<feature type="region of interest" description="Disordered" evidence="1">
    <location>
        <begin position="514"/>
        <end position="628"/>
    </location>
</feature>
<dbReference type="PANTHER" id="PTHR14927">
    <property type="entry name" value="NUCLEOLAR PROTEIN 10"/>
    <property type="match status" value="1"/>
</dbReference>
<dbReference type="InterPro" id="IPR056550">
    <property type="entry name" value="NOL10_2nd"/>
</dbReference>
<dbReference type="SUPFAM" id="SSF50978">
    <property type="entry name" value="WD40 repeat-like"/>
    <property type="match status" value="1"/>
</dbReference>
<dbReference type="AlphaFoldDB" id="A0AAV7YQL4"/>
<reference evidence="4" key="1">
    <citation type="submission" date="2022-08" db="EMBL/GenBank/DDBJ databases">
        <title>Novel sulphate-reducing endosymbionts in the free-living metamonad Anaeramoeba.</title>
        <authorList>
            <person name="Jerlstrom-Hultqvist J."/>
            <person name="Cepicka I."/>
            <person name="Gallot-Lavallee L."/>
            <person name="Salas-Leiva D."/>
            <person name="Curtis B.A."/>
            <person name="Zahonova K."/>
            <person name="Pipaliya S."/>
            <person name="Dacks J."/>
            <person name="Roger A.J."/>
        </authorList>
    </citation>
    <scope>NUCLEOTIDE SEQUENCE</scope>
    <source>
        <strain evidence="4">Busselton2</strain>
    </source>
</reference>
<dbReference type="InterPro" id="IPR040382">
    <property type="entry name" value="NOL10/Enp2"/>
</dbReference>
<name>A0AAV7YQL4_9EUKA</name>
<feature type="compositionally biased region" description="Basic residues" evidence="1">
    <location>
        <begin position="605"/>
        <end position="622"/>
    </location>
</feature>
<evidence type="ECO:0000259" key="3">
    <source>
        <dbReference type="Pfam" id="PF23098"/>
    </source>
</evidence>
<evidence type="ECO:0000259" key="2">
    <source>
        <dbReference type="Pfam" id="PF23097"/>
    </source>
</evidence>
<dbReference type="Gene3D" id="2.130.10.10">
    <property type="entry name" value="YVTN repeat-like/Quinoprotein amine dehydrogenase"/>
    <property type="match status" value="1"/>
</dbReference>
<comment type="caution">
    <text evidence="4">The sequence shown here is derived from an EMBL/GenBank/DDBJ whole genome shotgun (WGS) entry which is preliminary data.</text>
</comment>
<dbReference type="Pfam" id="PF23097">
    <property type="entry name" value="NOL10_2nd"/>
    <property type="match status" value="1"/>
</dbReference>
<protein>
    <recommendedName>
        <fullName evidence="6">Nucleolar protein 10</fullName>
    </recommendedName>
</protein>
<dbReference type="InterPro" id="IPR015943">
    <property type="entry name" value="WD40/YVTN_repeat-like_dom_sf"/>
</dbReference>
<dbReference type="GO" id="GO:0000462">
    <property type="term" value="P:maturation of SSU-rRNA from tricistronic rRNA transcript (SSU-rRNA, 5.8S rRNA, LSU-rRNA)"/>
    <property type="evidence" value="ECO:0007669"/>
    <property type="project" value="TreeGrafter"/>
</dbReference>
<evidence type="ECO:0008006" key="6">
    <source>
        <dbReference type="Google" id="ProtNLM"/>
    </source>
</evidence>
<feature type="compositionally biased region" description="Acidic residues" evidence="1">
    <location>
        <begin position="514"/>
        <end position="547"/>
    </location>
</feature>
<dbReference type="Proteomes" id="UP001146793">
    <property type="component" value="Unassembled WGS sequence"/>
</dbReference>
<dbReference type="GO" id="GO:0030686">
    <property type="term" value="C:90S preribosome"/>
    <property type="evidence" value="ECO:0007669"/>
    <property type="project" value="TreeGrafter"/>
</dbReference>
<evidence type="ECO:0000313" key="4">
    <source>
        <dbReference type="EMBL" id="KAJ3430240.1"/>
    </source>
</evidence>
<dbReference type="Pfam" id="PF23098">
    <property type="entry name" value="Beta-prop_NOL10_N"/>
    <property type="match status" value="1"/>
</dbReference>
<feature type="domain" description="Nucleolar protein 10-like N-terminal" evidence="3">
    <location>
        <begin position="10"/>
        <end position="361"/>
    </location>
</feature>
<gene>
    <name evidence="4" type="ORF">M0812_23242</name>
</gene>
<feature type="domain" description="Nucleolar protein 10-like second" evidence="2">
    <location>
        <begin position="363"/>
        <end position="411"/>
    </location>
</feature>
<feature type="region of interest" description="Disordered" evidence="1">
    <location>
        <begin position="667"/>
        <end position="712"/>
    </location>
</feature>
<dbReference type="InterPro" id="IPR036322">
    <property type="entry name" value="WD40_repeat_dom_sf"/>
</dbReference>
<proteinExistence type="predicted"/>
<dbReference type="SMART" id="SM00320">
    <property type="entry name" value="WD40"/>
    <property type="match status" value="5"/>
</dbReference>
<feature type="compositionally biased region" description="Basic and acidic residues" evidence="1">
    <location>
        <begin position="585"/>
        <end position="604"/>
    </location>
</feature>
<dbReference type="InterPro" id="IPR056551">
    <property type="entry name" value="Beta-prop_NOL10_N"/>
</dbReference>
<organism evidence="4 5">
    <name type="scientific">Anaeramoeba flamelloides</name>
    <dbReference type="NCBI Taxonomy" id="1746091"/>
    <lineage>
        <taxon>Eukaryota</taxon>
        <taxon>Metamonada</taxon>
        <taxon>Anaeramoebidae</taxon>
        <taxon>Anaeramoeba</taxon>
    </lineage>
</organism>
<dbReference type="InterPro" id="IPR001680">
    <property type="entry name" value="WD40_rpt"/>
</dbReference>
<dbReference type="EMBL" id="JANTQA010000051">
    <property type="protein sequence ID" value="KAJ3430240.1"/>
    <property type="molecule type" value="Genomic_DNA"/>
</dbReference>
<evidence type="ECO:0000256" key="1">
    <source>
        <dbReference type="SAM" id="MobiDB-lite"/>
    </source>
</evidence>
<dbReference type="PANTHER" id="PTHR14927:SF0">
    <property type="entry name" value="NUCLEOLAR PROTEIN 10"/>
    <property type="match status" value="1"/>
</dbReference>
<feature type="compositionally biased region" description="Basic residues" evidence="1">
    <location>
        <begin position="702"/>
        <end position="712"/>
    </location>
</feature>